<proteinExistence type="predicted"/>
<dbReference type="Proteomes" id="UP000073492">
    <property type="component" value="Unassembled WGS sequence"/>
</dbReference>
<keyword evidence="2" id="KW-1185">Reference proteome</keyword>
<protein>
    <submittedName>
        <fullName evidence="1">Uncharacterized protein</fullName>
    </submittedName>
</protein>
<evidence type="ECO:0000313" key="2">
    <source>
        <dbReference type="Proteomes" id="UP000073492"/>
    </source>
</evidence>
<dbReference type="AlphaFoldDB" id="A0A139IRR7"/>
<dbReference type="EMBL" id="LFZO01000020">
    <property type="protein sequence ID" value="KXT17453.1"/>
    <property type="molecule type" value="Genomic_DNA"/>
</dbReference>
<name>A0A139IRR7_9PEZI</name>
<comment type="caution">
    <text evidence="1">The sequence shown here is derived from an EMBL/GenBank/DDBJ whole genome shotgun (WGS) entry which is preliminary data.</text>
</comment>
<dbReference type="OrthoDB" id="10005898at2759"/>
<evidence type="ECO:0000313" key="1">
    <source>
        <dbReference type="EMBL" id="KXT17453.1"/>
    </source>
</evidence>
<accession>A0A139IRR7</accession>
<organism evidence="1 2">
    <name type="scientific">Pseudocercospora musae</name>
    <dbReference type="NCBI Taxonomy" id="113226"/>
    <lineage>
        <taxon>Eukaryota</taxon>
        <taxon>Fungi</taxon>
        <taxon>Dikarya</taxon>
        <taxon>Ascomycota</taxon>
        <taxon>Pezizomycotina</taxon>
        <taxon>Dothideomycetes</taxon>
        <taxon>Dothideomycetidae</taxon>
        <taxon>Mycosphaerellales</taxon>
        <taxon>Mycosphaerellaceae</taxon>
        <taxon>Pseudocercospora</taxon>
    </lineage>
</organism>
<gene>
    <name evidence="1" type="ORF">AC579_5754</name>
</gene>
<sequence length="94" mass="10677">MQERTAPYNTSQFVNVAQHNVEHPLRDCNEIPNSWDEAWPNGKVYTTIVMSTRLLRLSQAFACVKRLRACTLVPQALKSTGWQSVKCLRQGVST</sequence>
<reference evidence="1 2" key="1">
    <citation type="submission" date="2015-07" db="EMBL/GenBank/DDBJ databases">
        <title>Comparative genomics of the Sigatoka disease complex on banana suggests a link between parallel evolutionary changes in Pseudocercospora fijiensis and Pseudocercospora eumusae and increased virulence on the banana host.</title>
        <authorList>
            <person name="Chang T.-C."/>
            <person name="Salvucci A."/>
            <person name="Crous P.W."/>
            <person name="Stergiopoulos I."/>
        </authorList>
    </citation>
    <scope>NUCLEOTIDE SEQUENCE [LARGE SCALE GENOMIC DNA]</scope>
    <source>
        <strain evidence="1 2">CBS 116634</strain>
    </source>
</reference>